<name>X1A7F5_9ZZZZ</name>
<dbReference type="InterPro" id="IPR027417">
    <property type="entry name" value="P-loop_NTPase"/>
</dbReference>
<evidence type="ECO:0000313" key="4">
    <source>
        <dbReference type="EMBL" id="GAG68733.1"/>
    </source>
</evidence>
<dbReference type="InterPro" id="IPR006689">
    <property type="entry name" value="Small_GTPase_ARF/SAR"/>
</dbReference>
<organism evidence="4">
    <name type="scientific">marine sediment metagenome</name>
    <dbReference type="NCBI Taxonomy" id="412755"/>
    <lineage>
        <taxon>unclassified sequences</taxon>
        <taxon>metagenomes</taxon>
        <taxon>ecological metagenomes</taxon>
    </lineage>
</organism>
<proteinExistence type="inferred from homology"/>
<feature type="non-terminal residue" evidence="4">
    <location>
        <position position="1"/>
    </location>
</feature>
<dbReference type="PANTHER" id="PTHR30548">
    <property type="entry name" value="2-HYDROXYGLUTARYL-COA DEHYDRATASE, D-COMPONENT-RELATED"/>
    <property type="match status" value="1"/>
</dbReference>
<dbReference type="SUPFAM" id="SSF52540">
    <property type="entry name" value="P-loop containing nucleoside triphosphate hydrolases"/>
    <property type="match status" value="1"/>
</dbReference>
<feature type="non-terminal residue" evidence="4">
    <location>
        <position position="368"/>
    </location>
</feature>
<evidence type="ECO:0000256" key="3">
    <source>
        <dbReference type="ARBA" id="ARBA00023134"/>
    </source>
</evidence>
<keyword evidence="2" id="KW-0547">Nucleotide-binding</keyword>
<dbReference type="Pfam" id="PF00025">
    <property type="entry name" value="Arf"/>
    <property type="match status" value="1"/>
</dbReference>
<protein>
    <submittedName>
        <fullName evidence="4">Uncharacterized protein</fullName>
    </submittedName>
</protein>
<comment type="caution">
    <text evidence="4">The sequence shown here is derived from an EMBL/GenBank/DDBJ whole genome shotgun (WGS) entry which is preliminary data.</text>
</comment>
<dbReference type="PANTHER" id="PTHR30548:SF2">
    <property type="entry name" value="2-HYDROXYACYL-COA DEHYDRATASE,D-COMPONENT"/>
    <property type="match status" value="1"/>
</dbReference>
<dbReference type="InterPro" id="IPR010327">
    <property type="entry name" value="FldB/FldC_alpha/beta"/>
</dbReference>
<dbReference type="Gene3D" id="3.40.50.300">
    <property type="entry name" value="P-loop containing nucleotide triphosphate hydrolases"/>
    <property type="match status" value="1"/>
</dbReference>
<comment type="similarity">
    <text evidence="1">Belongs to the FldB/FldC dehydratase alpha/beta subunit family.</text>
</comment>
<evidence type="ECO:0000256" key="1">
    <source>
        <dbReference type="ARBA" id="ARBA00005806"/>
    </source>
</evidence>
<gene>
    <name evidence="4" type="ORF">S01H4_20957</name>
</gene>
<evidence type="ECO:0000256" key="2">
    <source>
        <dbReference type="ARBA" id="ARBA00022741"/>
    </source>
</evidence>
<keyword evidence="3" id="KW-0342">GTP-binding</keyword>
<dbReference type="AlphaFoldDB" id="X1A7F5"/>
<dbReference type="EMBL" id="BART01009455">
    <property type="protein sequence ID" value="GAG68733.1"/>
    <property type="molecule type" value="Genomic_DNA"/>
</dbReference>
<accession>X1A7F5</accession>
<sequence>EYIKKSQSKIVVAGLDYAGKTSLINRLMHDHTYGDLINLEPTIGANIQEFESDNLNLIIWDLGGQKSKKIIAYMSHDNIPEELIDAAGFIPLRLIFSGNDELMDKGADYLPTSTCSFALSTIGLFSVKPNKYRFLDLIDYFIVSNHCVSDICSSEIICKYFDIPRIDFYVPYILSENGLKYYRIELIEFKKKLEEIRGSSISNEDIIKSIEKYNRFRRNISKIKYYDISGSDKLELYQKALLYGPKILELRDFNINNDGQIKIKNKKNVILTGCSIFLGDDLIEIIEEGGGNVIFLDTWVGDVYFSQTLEDNWLDQQKENDPFDILTEMFKKNTYTDHVVPNFLEYKIKKMLQFLLIIVHVRLLSNPS</sequence>
<dbReference type="Gene3D" id="3.40.50.11890">
    <property type="match status" value="1"/>
</dbReference>
<dbReference type="GO" id="GO:0005525">
    <property type="term" value="F:GTP binding"/>
    <property type="evidence" value="ECO:0007669"/>
    <property type="project" value="UniProtKB-KW"/>
</dbReference>
<dbReference type="Pfam" id="PF06050">
    <property type="entry name" value="HGD-D"/>
    <property type="match status" value="1"/>
</dbReference>
<dbReference type="GO" id="GO:0003924">
    <property type="term" value="F:GTPase activity"/>
    <property type="evidence" value="ECO:0007669"/>
    <property type="project" value="InterPro"/>
</dbReference>
<reference evidence="4" key="1">
    <citation type="journal article" date="2014" name="Front. Microbiol.">
        <title>High frequency of phylogenetically diverse reductive dehalogenase-homologous genes in deep subseafloor sedimentary metagenomes.</title>
        <authorList>
            <person name="Kawai M."/>
            <person name="Futagami T."/>
            <person name="Toyoda A."/>
            <person name="Takaki Y."/>
            <person name="Nishi S."/>
            <person name="Hori S."/>
            <person name="Arai W."/>
            <person name="Tsubouchi T."/>
            <person name="Morono Y."/>
            <person name="Uchiyama I."/>
            <person name="Ito T."/>
            <person name="Fujiyama A."/>
            <person name="Inagaki F."/>
            <person name="Takami H."/>
        </authorList>
    </citation>
    <scope>NUCLEOTIDE SEQUENCE</scope>
    <source>
        <strain evidence="4">Expedition CK06-06</strain>
    </source>
</reference>